<evidence type="ECO:0000313" key="3">
    <source>
        <dbReference type="Proteomes" id="UP000199005"/>
    </source>
</evidence>
<evidence type="ECO:0000313" key="2">
    <source>
        <dbReference type="EMBL" id="SEJ55035.1"/>
    </source>
</evidence>
<name>A0A1H7A1X4_9GAMM</name>
<dbReference type="InterPro" id="IPR021245">
    <property type="entry name" value="DUF2790"/>
</dbReference>
<dbReference type="AlphaFoldDB" id="A0A1H7A1X4"/>
<sequence length="108" mass="11638">MKRSAVLAIATIYFIVMGNAVSAAEVEPDPLAADTQLIASHEPTSDEKTAEVNDYKYSDKLDIRKVVAIESNSMACGLAPALMTYEDTHGEVHTVHYQIMGTGCQGGY</sequence>
<feature type="chain" id="PRO_5011434161" description="DUF2790 domain-containing protein" evidence="1">
    <location>
        <begin position="24"/>
        <end position="108"/>
    </location>
</feature>
<dbReference type="Pfam" id="PF10976">
    <property type="entry name" value="DUF2790"/>
    <property type="match status" value="1"/>
</dbReference>
<accession>A0A1H7A1X4</accession>
<protein>
    <recommendedName>
        <fullName evidence="4">DUF2790 domain-containing protein</fullName>
    </recommendedName>
</protein>
<dbReference type="Gene3D" id="2.30.140.50">
    <property type="entry name" value="Protein of unknown function DUF2790"/>
    <property type="match status" value="1"/>
</dbReference>
<dbReference type="Proteomes" id="UP000199005">
    <property type="component" value="Unassembled WGS sequence"/>
</dbReference>
<gene>
    <name evidence="2" type="ORF">SAMN04244579_04770</name>
</gene>
<reference evidence="2 3" key="1">
    <citation type="submission" date="2016-10" db="EMBL/GenBank/DDBJ databases">
        <authorList>
            <person name="de Groot N.N."/>
        </authorList>
    </citation>
    <scope>NUCLEOTIDE SEQUENCE [LARGE SCALE GENOMIC DNA]</scope>
    <source>
        <strain evidence="2 3">DSM 1041</strain>
    </source>
</reference>
<keyword evidence="1" id="KW-0732">Signal</keyword>
<evidence type="ECO:0000256" key="1">
    <source>
        <dbReference type="SAM" id="SignalP"/>
    </source>
</evidence>
<organism evidence="2 3">
    <name type="scientific">Azotobacter beijerinckii</name>
    <dbReference type="NCBI Taxonomy" id="170623"/>
    <lineage>
        <taxon>Bacteria</taxon>
        <taxon>Pseudomonadati</taxon>
        <taxon>Pseudomonadota</taxon>
        <taxon>Gammaproteobacteria</taxon>
        <taxon>Pseudomonadales</taxon>
        <taxon>Pseudomonadaceae</taxon>
        <taxon>Azotobacter</taxon>
    </lineage>
</organism>
<evidence type="ECO:0008006" key="4">
    <source>
        <dbReference type="Google" id="ProtNLM"/>
    </source>
</evidence>
<proteinExistence type="predicted"/>
<dbReference type="RefSeq" id="WP_090903236.1">
    <property type="nucleotide sequence ID" value="NZ_FNYO01000165.1"/>
</dbReference>
<feature type="signal peptide" evidence="1">
    <location>
        <begin position="1"/>
        <end position="23"/>
    </location>
</feature>
<dbReference type="EMBL" id="FNYO01000165">
    <property type="protein sequence ID" value="SEJ55035.1"/>
    <property type="molecule type" value="Genomic_DNA"/>
</dbReference>